<dbReference type="Gene3D" id="3.30.420.150">
    <property type="entry name" value="Exopolyphosphatase. Domain 2"/>
    <property type="match status" value="1"/>
</dbReference>
<dbReference type="Gene3D" id="3.30.420.40">
    <property type="match status" value="1"/>
</dbReference>
<sequence length="303" mass="33074">MICASIDVGSNTIRLSIYQCETDGIKLLLNKKTMAGLAGYVEDGALSPKGIHKACSVLNSYKDIVHNFGIEQLYVFATASLRNISNSQEAVAQIEEKTGLVIDVITGEEEATLDFIGATRLMDVDDGILVDIGGGSTEIVVYEDGKILKAVSLPVGSLSLFSGYVGGLIPTNEERKEIRRAVIDELDKIEELRLYDYPVMCGVGGTIRAALKINNDKFNLSAGNRTIEADNIKKILKCLSGSSKETLTKILQVIPDRIHTIVPGMILLNTIIKYFGTETIYVSNYGVREGYLSQKILKECEAR</sequence>
<dbReference type="eggNOG" id="COG0248">
    <property type="taxonomic scope" value="Bacteria"/>
</dbReference>
<dbReference type="CDD" id="cd24052">
    <property type="entry name" value="ASKHA_NBD_HpPPX-GppA-like"/>
    <property type="match status" value="1"/>
</dbReference>
<dbReference type="Proteomes" id="UP000003340">
    <property type="component" value="Unassembled WGS sequence"/>
</dbReference>
<dbReference type="EMBL" id="ACEC01000126">
    <property type="protein sequence ID" value="EEG28734.1"/>
    <property type="molecule type" value="Genomic_DNA"/>
</dbReference>
<protein>
    <submittedName>
        <fullName evidence="3">Ppx/GppA phosphatase family protein</fullName>
    </submittedName>
</protein>
<gene>
    <name evidence="3" type="ORF">CLOSTMETH_03633</name>
</gene>
<proteinExistence type="inferred from homology"/>
<dbReference type="SUPFAM" id="SSF53067">
    <property type="entry name" value="Actin-like ATPase domain"/>
    <property type="match status" value="2"/>
</dbReference>
<dbReference type="InterPro" id="IPR043129">
    <property type="entry name" value="ATPase_NBD"/>
</dbReference>
<accession>C0EID8</accession>
<feature type="domain" description="Ppx/GppA phosphatase N-terminal" evidence="2">
    <location>
        <begin position="25"/>
        <end position="298"/>
    </location>
</feature>
<evidence type="ECO:0000259" key="2">
    <source>
        <dbReference type="Pfam" id="PF02541"/>
    </source>
</evidence>
<reference evidence="3 4" key="1">
    <citation type="submission" date="2009-01" db="EMBL/GenBank/DDBJ databases">
        <authorList>
            <person name="Fulton L."/>
            <person name="Clifton S."/>
            <person name="Fulton B."/>
            <person name="Xu J."/>
            <person name="Minx P."/>
            <person name="Pepin K.H."/>
            <person name="Johnson M."/>
            <person name="Bhonagiri V."/>
            <person name="Nash W.E."/>
            <person name="Mardis E.R."/>
            <person name="Wilson R.K."/>
        </authorList>
    </citation>
    <scope>NUCLEOTIDE SEQUENCE [LARGE SCALE GENOMIC DNA]</scope>
    <source>
        <strain evidence="3 4">DSM 5476</strain>
    </source>
</reference>
<dbReference type="PANTHER" id="PTHR30005">
    <property type="entry name" value="EXOPOLYPHOSPHATASE"/>
    <property type="match status" value="1"/>
</dbReference>
<dbReference type="Pfam" id="PF02541">
    <property type="entry name" value="Ppx-GppA"/>
    <property type="match status" value="1"/>
</dbReference>
<dbReference type="STRING" id="537013.CLOSTMETH_03633"/>
<dbReference type="InterPro" id="IPR003695">
    <property type="entry name" value="Ppx_GppA_N"/>
</dbReference>
<evidence type="ECO:0000313" key="3">
    <source>
        <dbReference type="EMBL" id="EEG28734.1"/>
    </source>
</evidence>
<dbReference type="InterPro" id="IPR050273">
    <property type="entry name" value="GppA/Ppx_hydrolase"/>
</dbReference>
<name>C0EID8_9FIRM</name>
<dbReference type="HOGENOM" id="CLU_025908_1_0_9"/>
<reference evidence="3 4" key="2">
    <citation type="submission" date="2009-02" db="EMBL/GenBank/DDBJ databases">
        <title>Draft genome sequence of Clostridium methylpentosum (DSM 5476).</title>
        <authorList>
            <person name="Sudarsanam P."/>
            <person name="Ley R."/>
            <person name="Guruge J."/>
            <person name="Turnbaugh P.J."/>
            <person name="Mahowald M."/>
            <person name="Liep D."/>
            <person name="Gordon J."/>
        </authorList>
    </citation>
    <scope>NUCLEOTIDE SEQUENCE [LARGE SCALE GENOMIC DNA]</scope>
    <source>
        <strain evidence="3 4">DSM 5476</strain>
    </source>
</reference>
<organism evidence="3 4">
    <name type="scientific">[Clostridium] methylpentosum DSM 5476</name>
    <dbReference type="NCBI Taxonomy" id="537013"/>
    <lineage>
        <taxon>Bacteria</taxon>
        <taxon>Bacillati</taxon>
        <taxon>Bacillota</taxon>
        <taxon>Clostridia</taxon>
        <taxon>Eubacteriales</taxon>
        <taxon>Oscillospiraceae</taxon>
        <taxon>Oscillospiraceae incertae sedis</taxon>
    </lineage>
</organism>
<dbReference type="PANTHER" id="PTHR30005:SF0">
    <property type="entry name" value="RETROGRADE REGULATION PROTEIN 2"/>
    <property type="match status" value="1"/>
</dbReference>
<comment type="similarity">
    <text evidence="1">Belongs to the GppA/Ppx family.</text>
</comment>
<dbReference type="AlphaFoldDB" id="C0EID8"/>
<evidence type="ECO:0000313" key="4">
    <source>
        <dbReference type="Proteomes" id="UP000003340"/>
    </source>
</evidence>
<evidence type="ECO:0000256" key="1">
    <source>
        <dbReference type="ARBA" id="ARBA00007125"/>
    </source>
</evidence>
<keyword evidence="4" id="KW-1185">Reference proteome</keyword>
<comment type="caution">
    <text evidence="3">The sequence shown here is derived from an EMBL/GenBank/DDBJ whole genome shotgun (WGS) entry which is preliminary data.</text>
</comment>